<name>A0A3M0KTQ9_HIRRU</name>
<protein>
    <submittedName>
        <fullName evidence="1">Uncharacterized protein</fullName>
    </submittedName>
</protein>
<evidence type="ECO:0000313" key="1">
    <source>
        <dbReference type="EMBL" id="RMC16573.1"/>
    </source>
</evidence>
<comment type="caution">
    <text evidence="1">The sequence shown here is derived from an EMBL/GenBank/DDBJ whole genome shotgun (WGS) entry which is preliminary data.</text>
</comment>
<gene>
    <name evidence="1" type="ORF">DUI87_06510</name>
</gene>
<reference evidence="1 2" key="1">
    <citation type="submission" date="2018-07" db="EMBL/GenBank/DDBJ databases">
        <title>A high quality draft genome assembly of the barn swallow (H. rustica rustica).</title>
        <authorList>
            <person name="Formenti G."/>
            <person name="Chiara M."/>
            <person name="Poveda L."/>
            <person name="Francoijs K.-J."/>
            <person name="Bonisoli-Alquati A."/>
            <person name="Canova L."/>
            <person name="Gianfranceschi L."/>
            <person name="Horner D.S."/>
            <person name="Saino N."/>
        </authorList>
    </citation>
    <scope>NUCLEOTIDE SEQUENCE [LARGE SCALE GENOMIC DNA]</scope>
    <source>
        <strain evidence="1">Chelidonia</strain>
        <tissue evidence="1">Blood</tissue>
    </source>
</reference>
<keyword evidence="2" id="KW-1185">Reference proteome</keyword>
<organism evidence="1 2">
    <name type="scientific">Hirundo rustica rustica</name>
    <dbReference type="NCBI Taxonomy" id="333673"/>
    <lineage>
        <taxon>Eukaryota</taxon>
        <taxon>Metazoa</taxon>
        <taxon>Chordata</taxon>
        <taxon>Craniata</taxon>
        <taxon>Vertebrata</taxon>
        <taxon>Euteleostomi</taxon>
        <taxon>Archelosauria</taxon>
        <taxon>Archosauria</taxon>
        <taxon>Dinosauria</taxon>
        <taxon>Saurischia</taxon>
        <taxon>Theropoda</taxon>
        <taxon>Coelurosauria</taxon>
        <taxon>Aves</taxon>
        <taxon>Neognathae</taxon>
        <taxon>Neoaves</taxon>
        <taxon>Telluraves</taxon>
        <taxon>Australaves</taxon>
        <taxon>Passeriformes</taxon>
        <taxon>Sylvioidea</taxon>
        <taxon>Hirundinidae</taxon>
        <taxon>Hirundo</taxon>
    </lineage>
</organism>
<dbReference type="Proteomes" id="UP000269221">
    <property type="component" value="Unassembled WGS sequence"/>
</dbReference>
<evidence type="ECO:0000313" key="2">
    <source>
        <dbReference type="Proteomes" id="UP000269221"/>
    </source>
</evidence>
<sequence>MESGQGSGQLPPKGEQQAQLYVTCLSLAKGKKKKDPPTGNQGVYMDNEEKYQKVAQAVRVRPRFKMLKVQECSGGVVMTQQVKKFESQRDTQLQQLEEYTQH</sequence>
<dbReference type="EMBL" id="QRBI01000102">
    <property type="protein sequence ID" value="RMC16573.1"/>
    <property type="molecule type" value="Genomic_DNA"/>
</dbReference>
<accession>A0A3M0KTQ9</accession>
<dbReference type="AlphaFoldDB" id="A0A3M0KTQ9"/>
<proteinExistence type="predicted"/>